<dbReference type="GO" id="GO:0042574">
    <property type="term" value="P:retinal metabolic process"/>
    <property type="evidence" value="ECO:0007669"/>
    <property type="project" value="TreeGrafter"/>
</dbReference>
<evidence type="ECO:0000313" key="1">
    <source>
        <dbReference type="EMBL" id="ELK02321.1"/>
    </source>
</evidence>
<dbReference type="GO" id="GO:0042572">
    <property type="term" value="P:retinol metabolic process"/>
    <property type="evidence" value="ECO:0007669"/>
    <property type="project" value="TreeGrafter"/>
</dbReference>
<dbReference type="AlphaFoldDB" id="L5JV06"/>
<dbReference type="Proteomes" id="UP000010552">
    <property type="component" value="Unassembled WGS sequence"/>
</dbReference>
<protein>
    <submittedName>
        <fullName evidence="1">Epidermal retinal dehydrogenase 2</fullName>
    </submittedName>
</protein>
<dbReference type="Gene3D" id="3.40.50.720">
    <property type="entry name" value="NAD(P)-binding Rossmann-like Domain"/>
    <property type="match status" value="1"/>
</dbReference>
<accession>L5JV06</accession>
<dbReference type="InterPro" id="IPR036291">
    <property type="entry name" value="NAD(P)-bd_dom_sf"/>
</dbReference>
<sequence length="243" mass="26703">MALDAGAMRAYAYTCDCSRKEEVYRVADQVKKEVGDVSILINNAGIETGKNFLDCPDELMEKSFDMNFKAHLWKKGGIKTTIMCPLLIKTGVFEGCTTNCPSLLPILETEYAVRKIVDAVLQEKLGASGLRPSCEEVAQGTPSSGRVSPSAVVQSEIHTSKGFSENSVTEKMVASWCCIGRIWHPECFILSWSINKITLLEFGAGPQSLFAFFYDHMKLEKPPKAKSFSGVGQFPSVQQEGLV</sequence>
<dbReference type="STRING" id="9402.L5JV06"/>
<evidence type="ECO:0000313" key="2">
    <source>
        <dbReference type="Proteomes" id="UP000010552"/>
    </source>
</evidence>
<dbReference type="InterPro" id="IPR002347">
    <property type="entry name" value="SDR_fam"/>
</dbReference>
<dbReference type="PANTHER" id="PTHR24322:SF728">
    <property type="entry name" value="EPIDERMAL RETINOL DEHYDROGENASE 2"/>
    <property type="match status" value="1"/>
</dbReference>
<dbReference type="SUPFAM" id="SSF51735">
    <property type="entry name" value="NAD(P)-binding Rossmann-fold domains"/>
    <property type="match status" value="1"/>
</dbReference>
<dbReference type="Pfam" id="PF00106">
    <property type="entry name" value="adh_short"/>
    <property type="match status" value="1"/>
</dbReference>
<gene>
    <name evidence="1" type="ORF">PAL_GLEAN10019262</name>
</gene>
<dbReference type="EMBL" id="KB031134">
    <property type="protein sequence ID" value="ELK02321.1"/>
    <property type="molecule type" value="Genomic_DNA"/>
</dbReference>
<dbReference type="GO" id="GO:0004745">
    <property type="term" value="F:all-trans-retinol dehydrogenase (NAD+) activity"/>
    <property type="evidence" value="ECO:0007669"/>
    <property type="project" value="TreeGrafter"/>
</dbReference>
<reference evidence="2" key="1">
    <citation type="journal article" date="2013" name="Science">
        <title>Comparative analysis of bat genomes provides insight into the evolution of flight and immunity.</title>
        <authorList>
            <person name="Zhang G."/>
            <person name="Cowled C."/>
            <person name="Shi Z."/>
            <person name="Huang Z."/>
            <person name="Bishop-Lilly K.A."/>
            <person name="Fang X."/>
            <person name="Wynne J.W."/>
            <person name="Xiong Z."/>
            <person name="Baker M.L."/>
            <person name="Zhao W."/>
            <person name="Tachedjian M."/>
            <person name="Zhu Y."/>
            <person name="Zhou P."/>
            <person name="Jiang X."/>
            <person name="Ng J."/>
            <person name="Yang L."/>
            <person name="Wu L."/>
            <person name="Xiao J."/>
            <person name="Feng Y."/>
            <person name="Chen Y."/>
            <person name="Sun X."/>
            <person name="Zhang Y."/>
            <person name="Marsh G.A."/>
            <person name="Crameri G."/>
            <person name="Broder C.C."/>
            <person name="Frey K.G."/>
            <person name="Wang L.F."/>
            <person name="Wang J."/>
        </authorList>
    </citation>
    <scope>NUCLEOTIDE SEQUENCE [LARGE SCALE GENOMIC DNA]</scope>
</reference>
<dbReference type="GO" id="GO:0005811">
    <property type="term" value="C:lipid droplet"/>
    <property type="evidence" value="ECO:0007669"/>
    <property type="project" value="TreeGrafter"/>
</dbReference>
<dbReference type="InParanoid" id="L5JV06"/>
<name>L5JV06_PTEAL</name>
<keyword evidence="2" id="KW-1185">Reference proteome</keyword>
<dbReference type="PANTHER" id="PTHR24322">
    <property type="entry name" value="PKSB"/>
    <property type="match status" value="1"/>
</dbReference>
<organism evidence="1 2">
    <name type="scientific">Pteropus alecto</name>
    <name type="common">Black flying fox</name>
    <dbReference type="NCBI Taxonomy" id="9402"/>
    <lineage>
        <taxon>Eukaryota</taxon>
        <taxon>Metazoa</taxon>
        <taxon>Chordata</taxon>
        <taxon>Craniata</taxon>
        <taxon>Vertebrata</taxon>
        <taxon>Euteleostomi</taxon>
        <taxon>Mammalia</taxon>
        <taxon>Eutheria</taxon>
        <taxon>Laurasiatheria</taxon>
        <taxon>Chiroptera</taxon>
        <taxon>Yinpterochiroptera</taxon>
        <taxon>Pteropodoidea</taxon>
        <taxon>Pteropodidae</taxon>
        <taxon>Pteropodinae</taxon>
        <taxon>Pteropus</taxon>
    </lineage>
</organism>
<proteinExistence type="predicted"/>